<feature type="transmembrane region" description="Helical" evidence="6">
    <location>
        <begin position="121"/>
        <end position="145"/>
    </location>
</feature>
<feature type="transmembrane region" description="Helical" evidence="6">
    <location>
        <begin position="266"/>
        <end position="285"/>
    </location>
</feature>
<protein>
    <submittedName>
        <fullName evidence="7">O-antigen translocase</fullName>
    </submittedName>
</protein>
<keyword evidence="3 6" id="KW-0812">Transmembrane</keyword>
<dbReference type="AlphaFoldDB" id="A0A8J6QB48"/>
<evidence type="ECO:0000256" key="5">
    <source>
        <dbReference type="ARBA" id="ARBA00023136"/>
    </source>
</evidence>
<dbReference type="Pfam" id="PF01943">
    <property type="entry name" value="Polysacc_synt"/>
    <property type="match status" value="1"/>
</dbReference>
<evidence type="ECO:0000256" key="4">
    <source>
        <dbReference type="ARBA" id="ARBA00022989"/>
    </source>
</evidence>
<dbReference type="EMBL" id="JACVXD010000004">
    <property type="protein sequence ID" value="MBD0824316.1"/>
    <property type="molecule type" value="Genomic_DNA"/>
</dbReference>
<feature type="transmembrane region" description="Helical" evidence="6">
    <location>
        <begin position="399"/>
        <end position="420"/>
    </location>
</feature>
<proteinExistence type="predicted"/>
<evidence type="ECO:0000256" key="2">
    <source>
        <dbReference type="ARBA" id="ARBA00022475"/>
    </source>
</evidence>
<feature type="transmembrane region" description="Helical" evidence="6">
    <location>
        <begin position="342"/>
        <end position="360"/>
    </location>
</feature>
<dbReference type="PANTHER" id="PTHR30250:SF30">
    <property type="entry name" value="LIPID III FLIPPASE"/>
    <property type="match status" value="1"/>
</dbReference>
<feature type="transmembrane region" description="Helical" evidence="6">
    <location>
        <begin position="221"/>
        <end position="246"/>
    </location>
</feature>
<keyword evidence="8" id="KW-1185">Reference proteome</keyword>
<keyword evidence="5 6" id="KW-0472">Membrane</keyword>
<sequence>MFKQINNNQFYKTITYNGLIVFFRVLSSFIVSKVSAMYLGPSGYALLGNLKNIIQGLLGFTITGFESGTIKYISENSSNRNRQNEVIINIIVFSFIISLIFSLITFFFSEDLALYSLKENQYAVFFKLLAFLLPIISFSWLILYITNGLQNIKLYSILLIIFNVLNALITFVLIYTFGLKGAILASFSAPAINFLISLFFKEIRLFFISAFKNLKKVSLKFFRSISVYILMALYSSLLISVCYLLIRNRIIFSIDTRNAGLWEAMNKISSFYMMFFSSIFTLYLLPRLSKNTSREGYHKIMKKYFMMLVPILIVFFLVIFLLRFFIIRLFLTNDFVEISQYFYLQLFGDIFKILGFSLAYQFHAKKMVKAYLVSDMILYGVFCVVSFFLIDKYGLQGTFYAYILSTSLYFITVVLLLFNVKNKYLINEK</sequence>
<feature type="transmembrane region" description="Helical" evidence="6">
    <location>
        <begin position="372"/>
        <end position="393"/>
    </location>
</feature>
<dbReference type="InterPro" id="IPR044550">
    <property type="entry name" value="WzxE"/>
</dbReference>
<accession>A0A8J6QB48</accession>
<feature type="transmembrane region" description="Helical" evidence="6">
    <location>
        <begin position="183"/>
        <end position="200"/>
    </location>
</feature>
<gene>
    <name evidence="7" type="ORF">ICJ85_09805</name>
</gene>
<evidence type="ECO:0000256" key="1">
    <source>
        <dbReference type="ARBA" id="ARBA00004651"/>
    </source>
</evidence>
<comment type="caution">
    <text evidence="7">The sequence shown here is derived from an EMBL/GenBank/DDBJ whole genome shotgun (WGS) entry which is preliminary data.</text>
</comment>
<dbReference type="GO" id="GO:0005886">
    <property type="term" value="C:plasma membrane"/>
    <property type="evidence" value="ECO:0007669"/>
    <property type="project" value="UniProtKB-SubCell"/>
</dbReference>
<dbReference type="PANTHER" id="PTHR30250">
    <property type="entry name" value="PST FAMILY PREDICTED COLANIC ACID TRANSPORTER"/>
    <property type="match status" value="1"/>
</dbReference>
<feature type="transmembrane region" description="Helical" evidence="6">
    <location>
        <begin position="21"/>
        <end position="41"/>
    </location>
</feature>
<keyword evidence="2" id="KW-1003">Cell membrane</keyword>
<reference evidence="7 8" key="1">
    <citation type="journal article" date="2018" name="J. Microbiol.">
        <title>Aestuariibaculum marinum sp. nov., a marine bacterium isolated from seawater in South Korea.</title>
        <authorList>
            <person name="Choi J."/>
            <person name="Lee D."/>
            <person name="Jang J.H."/>
            <person name="Cha S."/>
            <person name="Seo T."/>
        </authorList>
    </citation>
    <scope>NUCLEOTIDE SEQUENCE [LARGE SCALE GENOMIC DNA]</scope>
    <source>
        <strain evidence="7 8">IP7</strain>
    </source>
</reference>
<evidence type="ECO:0000256" key="6">
    <source>
        <dbReference type="SAM" id="Phobius"/>
    </source>
</evidence>
<organism evidence="7 8">
    <name type="scientific">Aestuariibaculum marinum</name>
    <dbReference type="NCBI Taxonomy" id="2683592"/>
    <lineage>
        <taxon>Bacteria</taxon>
        <taxon>Pseudomonadati</taxon>
        <taxon>Bacteroidota</taxon>
        <taxon>Flavobacteriia</taxon>
        <taxon>Flavobacteriales</taxon>
        <taxon>Flavobacteriaceae</taxon>
    </lineage>
</organism>
<evidence type="ECO:0000256" key="3">
    <source>
        <dbReference type="ARBA" id="ARBA00022692"/>
    </source>
</evidence>
<dbReference type="GO" id="GO:0009246">
    <property type="term" value="P:enterobacterial common antigen biosynthetic process"/>
    <property type="evidence" value="ECO:0007669"/>
    <property type="project" value="InterPro"/>
</dbReference>
<feature type="transmembrane region" description="Helical" evidence="6">
    <location>
        <begin position="305"/>
        <end position="330"/>
    </location>
</feature>
<dbReference type="InterPro" id="IPR002797">
    <property type="entry name" value="Polysacc_synth"/>
</dbReference>
<evidence type="ECO:0000313" key="8">
    <source>
        <dbReference type="Proteomes" id="UP000621516"/>
    </source>
</evidence>
<dbReference type="CDD" id="cd13125">
    <property type="entry name" value="MATE_like_10"/>
    <property type="match status" value="1"/>
</dbReference>
<evidence type="ECO:0000313" key="7">
    <source>
        <dbReference type="EMBL" id="MBD0824316.1"/>
    </source>
</evidence>
<feature type="transmembrane region" description="Helical" evidence="6">
    <location>
        <begin position="157"/>
        <end position="177"/>
    </location>
</feature>
<dbReference type="RefSeq" id="WP_188223611.1">
    <property type="nucleotide sequence ID" value="NZ_JACVXD010000004.1"/>
</dbReference>
<feature type="transmembrane region" description="Helical" evidence="6">
    <location>
        <begin position="86"/>
        <end position="109"/>
    </location>
</feature>
<keyword evidence="4 6" id="KW-1133">Transmembrane helix</keyword>
<name>A0A8J6QB48_9FLAO</name>
<dbReference type="InterPro" id="IPR050833">
    <property type="entry name" value="Poly_Biosynth_Transport"/>
</dbReference>
<dbReference type="Proteomes" id="UP000621516">
    <property type="component" value="Unassembled WGS sequence"/>
</dbReference>
<comment type="subcellular location">
    <subcellularLocation>
        <location evidence="1">Cell membrane</location>
        <topology evidence="1">Multi-pass membrane protein</topology>
    </subcellularLocation>
</comment>
<feature type="transmembrane region" description="Helical" evidence="6">
    <location>
        <begin position="53"/>
        <end position="74"/>
    </location>
</feature>